<evidence type="ECO:0000256" key="2">
    <source>
        <dbReference type="SAM" id="SignalP"/>
    </source>
</evidence>
<organism evidence="3 4">
    <name type="scientific">Streptomyces millisiae</name>
    <dbReference type="NCBI Taxonomy" id="3075542"/>
    <lineage>
        <taxon>Bacteria</taxon>
        <taxon>Bacillati</taxon>
        <taxon>Actinomycetota</taxon>
        <taxon>Actinomycetes</taxon>
        <taxon>Kitasatosporales</taxon>
        <taxon>Streptomycetaceae</taxon>
        <taxon>Streptomyces</taxon>
    </lineage>
</organism>
<evidence type="ECO:0000313" key="3">
    <source>
        <dbReference type="EMBL" id="MDT0318346.1"/>
    </source>
</evidence>
<dbReference type="RefSeq" id="WP_311596955.1">
    <property type="nucleotide sequence ID" value="NZ_JAVREM010000005.1"/>
</dbReference>
<gene>
    <name evidence="3" type="ORF">RNC47_08375</name>
</gene>
<feature type="signal peptide" evidence="2">
    <location>
        <begin position="1"/>
        <end position="23"/>
    </location>
</feature>
<comment type="caution">
    <text evidence="3">The sequence shown here is derived from an EMBL/GenBank/DDBJ whole genome shotgun (WGS) entry which is preliminary data.</text>
</comment>
<keyword evidence="4" id="KW-1185">Reference proteome</keyword>
<dbReference type="EMBL" id="JAVREM010000005">
    <property type="protein sequence ID" value="MDT0318346.1"/>
    <property type="molecule type" value="Genomic_DNA"/>
</dbReference>
<feature type="chain" id="PRO_5045491148" description="Membrane lipoprotein" evidence="2">
    <location>
        <begin position="24"/>
        <end position="190"/>
    </location>
</feature>
<feature type="region of interest" description="Disordered" evidence="1">
    <location>
        <begin position="145"/>
        <end position="190"/>
    </location>
</feature>
<dbReference type="Proteomes" id="UP001183420">
    <property type="component" value="Unassembled WGS sequence"/>
</dbReference>
<evidence type="ECO:0000313" key="4">
    <source>
        <dbReference type="Proteomes" id="UP001183420"/>
    </source>
</evidence>
<sequence>MRRRLRLLPLALLVPLAACGEGAADRDELEARAASLETAIELVYVTEVSGYELAPMSVAPAGADGFQSTYVSSSDGSTIHLVVDRGTVDPANCDCEPDGDSVWYRPSVDLGPHAYVRVEDGHTVTVEAPADAVSRETLRSALDEAHVADDAELSATLPEAPEGAPDAPVERGDLPPNGDGAPVDPEGASG</sequence>
<protein>
    <recommendedName>
        <fullName evidence="5">Membrane lipoprotein</fullName>
    </recommendedName>
</protein>
<accession>A0ABU2LLA5</accession>
<keyword evidence="2" id="KW-0732">Signal</keyword>
<evidence type="ECO:0008006" key="5">
    <source>
        <dbReference type="Google" id="ProtNLM"/>
    </source>
</evidence>
<evidence type="ECO:0000256" key="1">
    <source>
        <dbReference type="SAM" id="MobiDB-lite"/>
    </source>
</evidence>
<reference evidence="4" key="1">
    <citation type="submission" date="2023-07" db="EMBL/GenBank/DDBJ databases">
        <title>30 novel species of actinomycetes from the DSMZ collection.</title>
        <authorList>
            <person name="Nouioui I."/>
        </authorList>
    </citation>
    <scope>NUCLEOTIDE SEQUENCE [LARGE SCALE GENOMIC DNA]</scope>
    <source>
        <strain evidence="4">DSM 44918</strain>
    </source>
</reference>
<proteinExistence type="predicted"/>
<name>A0ABU2LLA5_9ACTN</name>